<comment type="subcellular location">
    <subcellularLocation>
        <location evidence="1">Cell membrane</location>
        <topology evidence="1">Multi-pass membrane protein</topology>
    </subcellularLocation>
</comment>
<dbReference type="Pfam" id="PF12704">
    <property type="entry name" value="MacB_PCD"/>
    <property type="match status" value="1"/>
</dbReference>
<dbReference type="InterPro" id="IPR003838">
    <property type="entry name" value="ABC3_permease_C"/>
</dbReference>
<dbReference type="GO" id="GO:0005886">
    <property type="term" value="C:plasma membrane"/>
    <property type="evidence" value="ECO:0007669"/>
    <property type="project" value="UniProtKB-SubCell"/>
</dbReference>
<evidence type="ECO:0000259" key="8">
    <source>
        <dbReference type="Pfam" id="PF02687"/>
    </source>
</evidence>
<dbReference type="EMBL" id="FAXC01000259">
    <property type="protein sequence ID" value="CUV09519.1"/>
    <property type="molecule type" value="Genomic_DNA"/>
</dbReference>
<sequence>MTLMGTLISGLDRTFEKSMAGFRSDVLLISRMEWFSGDVDWWEMRNRPRIREEYGEKLLERSQFVEAVAPVSERGGSIIRDDRRIDSRFFGTTTDYLATNTSVEVERGRFFSDGEQRSGARVLVIGGDVADGLFPDEDPLDKYVKIGNYKFRVIGVLKKMGKFMGLFSMDNQATMPLGTYKRLYARRGWMTMRVKLNTDQADLAKEEVRGILRQLRRLKPTEKDNFGINQSSTLEAQYKAIKLAIGGTGIFITALSLIVGGIGIMNIMFVSVKERTREIGVRKALGATQTMILGQFLMEAIMICFIAGLIGMGMAYGLSFIIDKFFPSAMPIGLAVGSIILSVIIGVVSGLIPSYQAARLDPIDALRYE</sequence>
<dbReference type="AlphaFoldDB" id="A0A160VHG0"/>
<dbReference type="InterPro" id="IPR050250">
    <property type="entry name" value="Macrolide_Exporter_MacB"/>
</dbReference>
<evidence type="ECO:0000259" key="9">
    <source>
        <dbReference type="Pfam" id="PF12704"/>
    </source>
</evidence>
<evidence type="ECO:0000256" key="3">
    <source>
        <dbReference type="ARBA" id="ARBA00022692"/>
    </source>
</evidence>
<protein>
    <submittedName>
        <fullName evidence="10">ABC transporter efflux protein</fullName>
    </submittedName>
</protein>
<evidence type="ECO:0000313" key="10">
    <source>
        <dbReference type="EMBL" id="CUV09519.1"/>
    </source>
</evidence>
<evidence type="ECO:0000256" key="7">
    <source>
        <dbReference type="SAM" id="Phobius"/>
    </source>
</evidence>
<feature type="domain" description="MacB-like periplasmic core" evidence="9">
    <location>
        <begin position="2"/>
        <end position="209"/>
    </location>
</feature>
<dbReference type="InterPro" id="IPR025857">
    <property type="entry name" value="MacB_PCD"/>
</dbReference>
<feature type="transmembrane region" description="Helical" evidence="7">
    <location>
        <begin position="293"/>
        <end position="322"/>
    </location>
</feature>
<dbReference type="PANTHER" id="PTHR30572:SF4">
    <property type="entry name" value="ABC TRANSPORTER PERMEASE YTRF"/>
    <property type="match status" value="1"/>
</dbReference>
<evidence type="ECO:0000256" key="1">
    <source>
        <dbReference type="ARBA" id="ARBA00004651"/>
    </source>
</evidence>
<gene>
    <name evidence="10" type="ORF">MGWOODY_Mmi791</name>
</gene>
<evidence type="ECO:0000256" key="4">
    <source>
        <dbReference type="ARBA" id="ARBA00022989"/>
    </source>
</evidence>
<feature type="transmembrane region" description="Helical" evidence="7">
    <location>
        <begin position="249"/>
        <end position="272"/>
    </location>
</feature>
<reference evidence="10" key="1">
    <citation type="submission" date="2015-10" db="EMBL/GenBank/DDBJ databases">
        <authorList>
            <person name="Gilbert D.G."/>
        </authorList>
    </citation>
    <scope>NUCLEOTIDE SEQUENCE</scope>
</reference>
<feature type="transmembrane region" description="Helical" evidence="7">
    <location>
        <begin position="328"/>
        <end position="352"/>
    </location>
</feature>
<evidence type="ECO:0000256" key="5">
    <source>
        <dbReference type="ARBA" id="ARBA00023136"/>
    </source>
</evidence>
<organism evidence="10">
    <name type="scientific">hydrothermal vent metagenome</name>
    <dbReference type="NCBI Taxonomy" id="652676"/>
    <lineage>
        <taxon>unclassified sequences</taxon>
        <taxon>metagenomes</taxon>
        <taxon>ecological metagenomes</taxon>
    </lineage>
</organism>
<dbReference type="GO" id="GO:0022857">
    <property type="term" value="F:transmembrane transporter activity"/>
    <property type="evidence" value="ECO:0007669"/>
    <property type="project" value="TreeGrafter"/>
</dbReference>
<evidence type="ECO:0000256" key="2">
    <source>
        <dbReference type="ARBA" id="ARBA00022475"/>
    </source>
</evidence>
<dbReference type="Pfam" id="PF02687">
    <property type="entry name" value="FtsX"/>
    <property type="match status" value="1"/>
</dbReference>
<proteinExistence type="inferred from homology"/>
<accession>A0A160VHG0</accession>
<comment type="similarity">
    <text evidence="6">Belongs to the ABC-4 integral membrane protein family.</text>
</comment>
<keyword evidence="4 7" id="KW-1133">Transmembrane helix</keyword>
<feature type="domain" description="ABC3 transporter permease C-terminal" evidence="8">
    <location>
        <begin position="250"/>
        <end position="362"/>
    </location>
</feature>
<name>A0A160VHG0_9ZZZZ</name>
<keyword evidence="2" id="KW-1003">Cell membrane</keyword>
<keyword evidence="5 7" id="KW-0472">Membrane</keyword>
<evidence type="ECO:0000256" key="6">
    <source>
        <dbReference type="ARBA" id="ARBA00038076"/>
    </source>
</evidence>
<dbReference type="PANTHER" id="PTHR30572">
    <property type="entry name" value="MEMBRANE COMPONENT OF TRANSPORTER-RELATED"/>
    <property type="match status" value="1"/>
</dbReference>
<keyword evidence="3 7" id="KW-0812">Transmembrane</keyword>